<dbReference type="PANTHER" id="PTHR35137">
    <property type="entry name" value="CHROMOPHORE LYASE CRL, CHLOROPLASTIC"/>
    <property type="match status" value="1"/>
</dbReference>
<dbReference type="GO" id="GO:0017006">
    <property type="term" value="P:protein-tetrapyrrole linkage"/>
    <property type="evidence" value="ECO:0007669"/>
    <property type="project" value="UniProtKB-UniRule"/>
</dbReference>
<comment type="similarity">
    <text evidence="1 3">Belongs to the CpcT/CpeT biliprotein lyase family.</text>
</comment>
<protein>
    <recommendedName>
        <fullName evidence="3">Chromophore lyase CpcT/CpeT</fullName>
        <ecNumber evidence="3">4.-.-.-</ecNumber>
    </recommendedName>
</protein>
<evidence type="ECO:0000313" key="4">
    <source>
        <dbReference type="EMBL" id="OEJ74138.1"/>
    </source>
</evidence>
<evidence type="ECO:0000256" key="2">
    <source>
        <dbReference type="ARBA" id="ARBA00023239"/>
    </source>
</evidence>
<dbReference type="CDD" id="cd16338">
    <property type="entry name" value="CpcT"/>
    <property type="match status" value="1"/>
</dbReference>
<comment type="function">
    <text evidence="3">Covalently attaches a chromophore to Cys residue(s) of phycobiliproteins.</text>
</comment>
<dbReference type="EC" id="4.-.-.-" evidence="3"/>
<dbReference type="GO" id="GO:0016829">
    <property type="term" value="F:lyase activity"/>
    <property type="evidence" value="ECO:0007669"/>
    <property type="project" value="UniProtKB-KW"/>
</dbReference>
<dbReference type="RefSeq" id="WP_069968225.1">
    <property type="nucleotide sequence ID" value="NZ_CM124774.1"/>
</dbReference>
<dbReference type="InterPro" id="IPR038672">
    <property type="entry name" value="CpcT/CpeT_sf"/>
</dbReference>
<comment type="caution">
    <text evidence="4">The sequence shown here is derived from an EMBL/GenBank/DDBJ whole genome shotgun (WGS) entry which is preliminary data.</text>
</comment>
<dbReference type="HAMAP" id="MF_01460">
    <property type="entry name" value="Chrphore_lyase_CpxT"/>
    <property type="match status" value="1"/>
</dbReference>
<gene>
    <name evidence="3" type="primary">cpcT</name>
    <name evidence="4" type="ORF">BH720_16000</name>
</gene>
<dbReference type="AlphaFoldDB" id="A0A1E5QHP3"/>
<dbReference type="Pfam" id="PF06206">
    <property type="entry name" value="CpeT"/>
    <property type="match status" value="1"/>
</dbReference>
<evidence type="ECO:0000256" key="1">
    <source>
        <dbReference type="ARBA" id="ARBA00008206"/>
    </source>
</evidence>
<dbReference type="STRING" id="1781255.BH720_16000"/>
<evidence type="ECO:0000256" key="3">
    <source>
        <dbReference type="HAMAP-Rule" id="MF_01460"/>
    </source>
</evidence>
<dbReference type="EMBL" id="MJGC01000071">
    <property type="protein sequence ID" value="OEJ74138.1"/>
    <property type="molecule type" value="Genomic_DNA"/>
</dbReference>
<reference evidence="4" key="1">
    <citation type="submission" date="2016-09" db="EMBL/GenBank/DDBJ databases">
        <title>Draft genome of thermotolerant cyanobacterium Desertifilum sp. strain IPPAS B-1220.</title>
        <authorList>
            <person name="Sinetova M.A."/>
            <person name="Bolakhan K."/>
            <person name="Zayadan B.K."/>
            <person name="Mironov K.S."/>
            <person name="Ustinova V."/>
            <person name="Kupriyanova E.V."/>
            <person name="Sidorov R.A."/>
            <person name="Skrypnik A.N."/>
            <person name="Gogoleva N.E."/>
            <person name="Gogolev Y.V."/>
            <person name="Los D.A."/>
        </authorList>
    </citation>
    <scope>NUCLEOTIDE SEQUENCE [LARGE SCALE GENOMIC DNA]</scope>
    <source>
        <strain evidence="4">IPPAS B-1220</strain>
    </source>
</reference>
<organism evidence="4">
    <name type="scientific">Desertifilum tharense IPPAS B-1220</name>
    <dbReference type="NCBI Taxonomy" id="1781255"/>
    <lineage>
        <taxon>Bacteria</taxon>
        <taxon>Bacillati</taxon>
        <taxon>Cyanobacteriota</taxon>
        <taxon>Cyanophyceae</taxon>
        <taxon>Desertifilales</taxon>
        <taxon>Desertifilaceae</taxon>
        <taxon>Desertifilum</taxon>
    </lineage>
</organism>
<keyword evidence="2 3" id="KW-0456">Lyase</keyword>
<name>A0A1E5QHP3_9CYAN</name>
<accession>A0A1E5QHP3</accession>
<dbReference type="Gene3D" id="2.40.128.590">
    <property type="entry name" value="CpcT/CpeT domain"/>
    <property type="match status" value="1"/>
</dbReference>
<proteinExistence type="inferred from homology"/>
<sequence>MKLSLELLTLAGYLAGEFENEQQAIADPSWYVRLRLWQRPLPTPLFAEPGITFFAEQANTLKLDRPYRQRILHLYQSDPSSGAIAIQYYMPQNPEALSGAGREPKRLESLGAEDLEFLPECRLQVARNLTATQGDRFLATLPPNARCCFPYQQQIRQVHLGFEIALDRENPQEAIEFLSYDKGIDPVTGQALWGAILGPYRFIKQQDYQIPAESLRNPS</sequence>
<dbReference type="PANTHER" id="PTHR35137:SF1">
    <property type="entry name" value="CHROMOPHORE LYASE CRL, CHLOROPLASTIC"/>
    <property type="match status" value="1"/>
</dbReference>
<dbReference type="OrthoDB" id="509174at2"/>
<dbReference type="InterPro" id="IPR010404">
    <property type="entry name" value="CpcT/CpeT"/>
</dbReference>